<feature type="transmembrane region" description="Helical" evidence="6">
    <location>
        <begin position="330"/>
        <end position="351"/>
    </location>
</feature>
<feature type="transmembrane region" description="Helical" evidence="6">
    <location>
        <begin position="84"/>
        <end position="104"/>
    </location>
</feature>
<dbReference type="PANTHER" id="PTHR43702:SF3">
    <property type="entry name" value="PROTEIN TSGA"/>
    <property type="match status" value="1"/>
</dbReference>
<accession>A0A521BBU3</accession>
<dbReference type="InterPro" id="IPR036259">
    <property type="entry name" value="MFS_trans_sf"/>
</dbReference>
<evidence type="ECO:0000313" key="8">
    <source>
        <dbReference type="Proteomes" id="UP000319040"/>
    </source>
</evidence>
<reference evidence="7 8" key="1">
    <citation type="submission" date="2017-05" db="EMBL/GenBank/DDBJ databases">
        <authorList>
            <person name="Varghese N."/>
            <person name="Submissions S."/>
        </authorList>
    </citation>
    <scope>NUCLEOTIDE SEQUENCE [LARGE SCALE GENOMIC DNA]</scope>
    <source>
        <strain evidence="7 8">DSM 27040</strain>
    </source>
</reference>
<sequence length="417" mass="44350">MNKQKSYLGPFVTMVFLFFIVGFLTVVFQQFQTPLREAFLGADSIKSIKNTLTIMVTFAWFLAYPLTGNTGSKWVDRFGYKKTLLRALGVMVIGLLITAGSAYLGSMKDGIVIAGIPLGFFVFLIGSFVVGAAATIMQVVINPYLTACEVKGTSAIQRITIGGSSNSIGTTSAPYFVSGLVFGGASMAEVDINKVIIPFMLLAITIALVVFVVSRLSLPNIEGTTNVSGEKLEKSIWSFSHLKLGVIGIFFYVGVEVAIGANINVYAEWLGGSFAEAAAKMATLYWGGMLVGRLIGSTLSKISAKTQLVVTSVGATVLVLISMISGNPWFLVGIGLLHSIMWGGIFSLAVADLGKYTSKASGALMIGVIGGAILPLLQGMMADALGGNWAWTWTLVILGELYILYYALLGSKVRQKG</sequence>
<feature type="transmembrane region" description="Helical" evidence="6">
    <location>
        <begin position="6"/>
        <end position="28"/>
    </location>
</feature>
<dbReference type="OrthoDB" id="9786665at2"/>
<dbReference type="PANTHER" id="PTHR43702">
    <property type="entry name" value="L-FUCOSE-PROTON SYMPORTER"/>
    <property type="match status" value="1"/>
</dbReference>
<feature type="transmembrane region" description="Helical" evidence="6">
    <location>
        <begin position="277"/>
        <end position="296"/>
    </location>
</feature>
<name>A0A521BBU3_SACCC</name>
<comment type="subcellular location">
    <subcellularLocation>
        <location evidence="1">Cell inner membrane</location>
        <topology evidence="1">Multi-pass membrane protein</topology>
    </subcellularLocation>
</comment>
<dbReference type="Gene3D" id="1.20.1250.20">
    <property type="entry name" value="MFS general substrate transporter like domains"/>
    <property type="match status" value="2"/>
</dbReference>
<organism evidence="7 8">
    <name type="scientific">Saccharicrinis carchari</name>
    <dbReference type="NCBI Taxonomy" id="1168039"/>
    <lineage>
        <taxon>Bacteria</taxon>
        <taxon>Pseudomonadati</taxon>
        <taxon>Bacteroidota</taxon>
        <taxon>Bacteroidia</taxon>
        <taxon>Marinilabiliales</taxon>
        <taxon>Marinilabiliaceae</taxon>
        <taxon>Saccharicrinis</taxon>
    </lineage>
</organism>
<dbReference type="AlphaFoldDB" id="A0A521BBU3"/>
<keyword evidence="5 6" id="KW-0472">Membrane</keyword>
<dbReference type="InterPro" id="IPR050375">
    <property type="entry name" value="MFS_TsgA-like"/>
</dbReference>
<protein>
    <submittedName>
        <fullName evidence="7">MFS transporter, FHS family, L-fucose permease</fullName>
    </submittedName>
</protein>
<dbReference type="RefSeq" id="WP_142532180.1">
    <property type="nucleotide sequence ID" value="NZ_FXTB01000001.1"/>
</dbReference>
<evidence type="ECO:0000256" key="2">
    <source>
        <dbReference type="ARBA" id="ARBA00022475"/>
    </source>
</evidence>
<evidence type="ECO:0000256" key="5">
    <source>
        <dbReference type="ARBA" id="ARBA00023136"/>
    </source>
</evidence>
<feature type="transmembrane region" description="Helical" evidence="6">
    <location>
        <begin position="244"/>
        <end position="265"/>
    </location>
</feature>
<keyword evidence="2" id="KW-1003">Cell membrane</keyword>
<dbReference type="Pfam" id="PF07690">
    <property type="entry name" value="MFS_1"/>
    <property type="match status" value="1"/>
</dbReference>
<evidence type="ECO:0000256" key="4">
    <source>
        <dbReference type="ARBA" id="ARBA00022989"/>
    </source>
</evidence>
<feature type="transmembrane region" description="Helical" evidence="6">
    <location>
        <begin position="48"/>
        <end position="64"/>
    </location>
</feature>
<feature type="transmembrane region" description="Helical" evidence="6">
    <location>
        <begin position="308"/>
        <end position="324"/>
    </location>
</feature>
<proteinExistence type="predicted"/>
<dbReference type="Proteomes" id="UP000319040">
    <property type="component" value="Unassembled WGS sequence"/>
</dbReference>
<dbReference type="EMBL" id="FXTB01000001">
    <property type="protein sequence ID" value="SMO44529.1"/>
    <property type="molecule type" value="Genomic_DNA"/>
</dbReference>
<evidence type="ECO:0000256" key="3">
    <source>
        <dbReference type="ARBA" id="ARBA00022692"/>
    </source>
</evidence>
<gene>
    <name evidence="7" type="ORF">SAMN06265379_101855</name>
</gene>
<keyword evidence="4 6" id="KW-1133">Transmembrane helix</keyword>
<dbReference type="GO" id="GO:0022857">
    <property type="term" value="F:transmembrane transporter activity"/>
    <property type="evidence" value="ECO:0007669"/>
    <property type="project" value="InterPro"/>
</dbReference>
<feature type="transmembrane region" description="Helical" evidence="6">
    <location>
        <begin position="388"/>
        <end position="408"/>
    </location>
</feature>
<evidence type="ECO:0000256" key="1">
    <source>
        <dbReference type="ARBA" id="ARBA00004429"/>
    </source>
</evidence>
<dbReference type="SUPFAM" id="SSF103473">
    <property type="entry name" value="MFS general substrate transporter"/>
    <property type="match status" value="1"/>
</dbReference>
<keyword evidence="8" id="KW-1185">Reference proteome</keyword>
<dbReference type="InterPro" id="IPR011701">
    <property type="entry name" value="MFS"/>
</dbReference>
<feature type="transmembrane region" description="Helical" evidence="6">
    <location>
        <begin position="111"/>
        <end position="136"/>
    </location>
</feature>
<dbReference type="GO" id="GO:0005886">
    <property type="term" value="C:plasma membrane"/>
    <property type="evidence" value="ECO:0007669"/>
    <property type="project" value="UniProtKB-SubCell"/>
</dbReference>
<keyword evidence="3 6" id="KW-0812">Transmembrane</keyword>
<evidence type="ECO:0000313" key="7">
    <source>
        <dbReference type="EMBL" id="SMO44529.1"/>
    </source>
</evidence>
<feature type="transmembrane region" description="Helical" evidence="6">
    <location>
        <begin position="195"/>
        <end position="213"/>
    </location>
</feature>
<evidence type="ECO:0000256" key="6">
    <source>
        <dbReference type="SAM" id="Phobius"/>
    </source>
</evidence>
<feature type="transmembrane region" description="Helical" evidence="6">
    <location>
        <begin position="363"/>
        <end position="382"/>
    </location>
</feature>